<feature type="domain" description="Acyl-CoA oxidase C-alpha1" evidence="6">
    <location>
        <begin position="66"/>
        <end position="149"/>
    </location>
</feature>
<keyword evidence="4" id="KW-0274">FAD</keyword>
<reference evidence="7 8" key="1">
    <citation type="journal article" date="2020" name="Nature">
        <title>Six reference-quality genomes reveal evolution of bat adaptations.</title>
        <authorList>
            <person name="Jebb D."/>
            <person name="Huang Z."/>
            <person name="Pippel M."/>
            <person name="Hughes G.M."/>
            <person name="Lavrichenko K."/>
            <person name="Devanna P."/>
            <person name="Winkler S."/>
            <person name="Jermiin L.S."/>
            <person name="Skirmuntt E.C."/>
            <person name="Katzourakis A."/>
            <person name="Burkitt-Gray L."/>
            <person name="Ray D.A."/>
            <person name="Sullivan K.A.M."/>
            <person name="Roscito J.G."/>
            <person name="Kirilenko B.M."/>
            <person name="Davalos L.M."/>
            <person name="Corthals A.P."/>
            <person name="Power M.L."/>
            <person name="Jones G."/>
            <person name="Ransome R.D."/>
            <person name="Dechmann D.K.N."/>
            <person name="Locatelli A.G."/>
            <person name="Puechmaille S.J."/>
            <person name="Fedrigo O."/>
            <person name="Jarvis E.D."/>
            <person name="Hiller M."/>
            <person name="Vernes S.C."/>
            <person name="Myers E.W."/>
            <person name="Teeling E.C."/>
        </authorList>
    </citation>
    <scope>NUCLEOTIDE SEQUENCE [LARGE SCALE GENOMIC DNA]</scope>
    <source>
        <strain evidence="7">MRouAeg1</strain>
        <tissue evidence="7">Muscle</tissue>
    </source>
</reference>
<dbReference type="InterPro" id="IPR046373">
    <property type="entry name" value="Acyl-CoA_Oxase/DH_mid-dom_sf"/>
</dbReference>
<dbReference type="InterPro" id="IPR036250">
    <property type="entry name" value="AcylCo_DH-like_C"/>
</dbReference>
<organism evidence="7 8">
    <name type="scientific">Rousettus aegyptiacus</name>
    <name type="common">Egyptian fruit bat</name>
    <name type="synonym">Pteropus aegyptiacus</name>
    <dbReference type="NCBI Taxonomy" id="9407"/>
    <lineage>
        <taxon>Eukaryota</taxon>
        <taxon>Metazoa</taxon>
        <taxon>Chordata</taxon>
        <taxon>Craniata</taxon>
        <taxon>Vertebrata</taxon>
        <taxon>Euteleostomi</taxon>
        <taxon>Mammalia</taxon>
        <taxon>Eutheria</taxon>
        <taxon>Laurasiatheria</taxon>
        <taxon>Chiroptera</taxon>
        <taxon>Yinpterochiroptera</taxon>
        <taxon>Pteropodoidea</taxon>
        <taxon>Pteropodidae</taxon>
        <taxon>Rousettinae</taxon>
        <taxon>Rousettus</taxon>
    </lineage>
</organism>
<name>A0A7J8E5A4_ROUAE</name>
<dbReference type="GO" id="GO:0055088">
    <property type="term" value="P:lipid homeostasis"/>
    <property type="evidence" value="ECO:0007669"/>
    <property type="project" value="TreeGrafter"/>
</dbReference>
<dbReference type="EMBL" id="JACASE010000010">
    <property type="protein sequence ID" value="KAF6430628.1"/>
    <property type="molecule type" value="Genomic_DNA"/>
</dbReference>
<dbReference type="Pfam" id="PF22924">
    <property type="entry name" value="ACOX_C_alpha1"/>
    <property type="match status" value="1"/>
</dbReference>
<evidence type="ECO:0000313" key="7">
    <source>
        <dbReference type="EMBL" id="KAF6430628.1"/>
    </source>
</evidence>
<comment type="pathway">
    <text evidence="2">Lipid metabolism.</text>
</comment>
<dbReference type="Proteomes" id="UP000593571">
    <property type="component" value="Unassembled WGS sequence"/>
</dbReference>
<evidence type="ECO:0000256" key="4">
    <source>
        <dbReference type="ARBA" id="ARBA00022827"/>
    </source>
</evidence>
<keyword evidence="5" id="KW-0560">Oxidoreductase</keyword>
<keyword evidence="3" id="KW-0285">Flavoprotein</keyword>
<comment type="cofactor">
    <cofactor evidence="1">
        <name>FAD</name>
        <dbReference type="ChEBI" id="CHEBI:57692"/>
    </cofactor>
</comment>
<dbReference type="PANTHER" id="PTHR10909">
    <property type="entry name" value="ELECTRON TRANSPORT OXIDOREDUCTASE"/>
    <property type="match status" value="1"/>
</dbReference>
<dbReference type="SUPFAM" id="SSF56645">
    <property type="entry name" value="Acyl-CoA dehydrogenase NM domain-like"/>
    <property type="match status" value="1"/>
</dbReference>
<evidence type="ECO:0000256" key="1">
    <source>
        <dbReference type="ARBA" id="ARBA00001974"/>
    </source>
</evidence>
<dbReference type="GO" id="GO:0071949">
    <property type="term" value="F:FAD binding"/>
    <property type="evidence" value="ECO:0007669"/>
    <property type="project" value="InterPro"/>
</dbReference>
<evidence type="ECO:0000256" key="2">
    <source>
        <dbReference type="ARBA" id="ARBA00005189"/>
    </source>
</evidence>
<dbReference type="PANTHER" id="PTHR10909:SF390">
    <property type="entry name" value="PEROXISOMAL ACYL-COENZYME A OXIDASE 3"/>
    <property type="match status" value="1"/>
</dbReference>
<comment type="caution">
    <text evidence="7">The sequence shown here is derived from an EMBL/GenBank/DDBJ whole genome shotgun (WGS) entry which is preliminary data.</text>
</comment>
<dbReference type="InterPro" id="IPR055060">
    <property type="entry name" value="ACOX_C_alpha1"/>
</dbReference>
<gene>
    <name evidence="7" type="ORF">HJG63_000210</name>
</gene>
<sequence>MPGVMVGEIGKKLGQNGIDNGFAMFHQVRIPRQNLLNRLGDVTPEGTYVSSFKDARQRFGMSLRSLSGGRVFIMTMSAVNLKLAVSIAIRFSATRRQFGPEDGEEVPVLEFPMQQWRLLPYLAATYALDHFSRSLCMDLVQQQRGLQGSSQSAWQVRGGAQVPAASSV</sequence>
<evidence type="ECO:0000256" key="3">
    <source>
        <dbReference type="ARBA" id="ARBA00022630"/>
    </source>
</evidence>
<dbReference type="GO" id="GO:0005504">
    <property type="term" value="F:fatty acid binding"/>
    <property type="evidence" value="ECO:0007669"/>
    <property type="project" value="TreeGrafter"/>
</dbReference>
<evidence type="ECO:0000259" key="6">
    <source>
        <dbReference type="Pfam" id="PF22924"/>
    </source>
</evidence>
<dbReference type="AlphaFoldDB" id="A0A7J8E5A4"/>
<dbReference type="GO" id="GO:0033540">
    <property type="term" value="P:fatty acid beta-oxidation using acyl-CoA oxidase"/>
    <property type="evidence" value="ECO:0007669"/>
    <property type="project" value="TreeGrafter"/>
</dbReference>
<protein>
    <submittedName>
        <fullName evidence="7">Acyl-CoA oxidase 3, pristanoyl</fullName>
    </submittedName>
</protein>
<dbReference type="SUPFAM" id="SSF47203">
    <property type="entry name" value="Acyl-CoA dehydrogenase C-terminal domain-like"/>
    <property type="match status" value="1"/>
</dbReference>
<proteinExistence type="predicted"/>
<accession>A0A7J8E5A4</accession>
<dbReference type="InterPro" id="IPR009100">
    <property type="entry name" value="AcylCoA_DH/oxidase_NM_dom_sf"/>
</dbReference>
<evidence type="ECO:0000256" key="5">
    <source>
        <dbReference type="ARBA" id="ARBA00023002"/>
    </source>
</evidence>
<dbReference type="InterPro" id="IPR012258">
    <property type="entry name" value="Acyl-CoA_oxidase"/>
</dbReference>
<dbReference type="Gene3D" id="2.40.110.10">
    <property type="entry name" value="Butyryl-CoA Dehydrogenase, subunit A, domain 2"/>
    <property type="match status" value="1"/>
</dbReference>
<dbReference type="Gene3D" id="1.20.140.10">
    <property type="entry name" value="Butyryl-CoA Dehydrogenase, subunit A, domain 3"/>
    <property type="match status" value="1"/>
</dbReference>
<keyword evidence="8" id="KW-1185">Reference proteome</keyword>
<dbReference type="GO" id="GO:0016402">
    <property type="term" value="F:pristanoyl-CoA oxidase activity"/>
    <property type="evidence" value="ECO:0007669"/>
    <property type="project" value="TreeGrafter"/>
</dbReference>
<dbReference type="GO" id="GO:0005777">
    <property type="term" value="C:peroxisome"/>
    <property type="evidence" value="ECO:0007669"/>
    <property type="project" value="InterPro"/>
</dbReference>
<evidence type="ECO:0000313" key="8">
    <source>
        <dbReference type="Proteomes" id="UP000593571"/>
    </source>
</evidence>